<keyword evidence="1" id="KW-0560">Oxidoreductase</keyword>
<dbReference type="InterPro" id="IPR036010">
    <property type="entry name" value="2Fe-2S_ferredoxin-like_sf"/>
</dbReference>
<accession>A0A1U7PL89</accession>
<dbReference type="SUPFAM" id="SSF54292">
    <property type="entry name" value="2Fe-2S ferredoxin-like"/>
    <property type="match status" value="1"/>
</dbReference>
<dbReference type="EMBL" id="FTPL01000001">
    <property type="protein sequence ID" value="SIT73268.1"/>
    <property type="molecule type" value="Genomic_DNA"/>
</dbReference>
<dbReference type="AlphaFoldDB" id="A0A1U7PL89"/>
<evidence type="ECO:0000256" key="1">
    <source>
        <dbReference type="ARBA" id="ARBA00023002"/>
    </source>
</evidence>
<protein>
    <submittedName>
        <fullName evidence="2">Sarcosine oxidase subunit alpha</fullName>
    </submittedName>
</protein>
<name>A0A1U7PL89_9BACI</name>
<organism evidence="2 3">
    <name type="scientific">Edaphobacillus lindanitolerans</name>
    <dbReference type="NCBI Taxonomy" id="550447"/>
    <lineage>
        <taxon>Bacteria</taxon>
        <taxon>Bacillati</taxon>
        <taxon>Bacillota</taxon>
        <taxon>Bacilli</taxon>
        <taxon>Bacillales</taxon>
        <taxon>Bacillaceae</taxon>
        <taxon>Edaphobacillus</taxon>
    </lineage>
</organism>
<gene>
    <name evidence="2" type="ORF">SAMN05428946_0959</name>
</gene>
<sequence length="100" mass="10889">MVSVQPQAYVSFSFNGTEMRALKGQTIAAALLANGIRKLGVSRKLRQPRGIFCHTGRCCSCFVTVDGIDHVLSCMKRIEEGMKIEPGTSDPVVWRSGDGD</sequence>
<evidence type="ECO:0000313" key="3">
    <source>
        <dbReference type="Proteomes" id="UP000187550"/>
    </source>
</evidence>
<dbReference type="GO" id="GO:0016491">
    <property type="term" value="F:oxidoreductase activity"/>
    <property type="evidence" value="ECO:0007669"/>
    <property type="project" value="UniProtKB-KW"/>
</dbReference>
<dbReference type="Pfam" id="PF13510">
    <property type="entry name" value="Fer2_4"/>
    <property type="match status" value="1"/>
</dbReference>
<dbReference type="Gene3D" id="3.10.20.440">
    <property type="entry name" value="2Fe-2S iron-sulphur cluster binding domain, sarcosine oxidase, alpha subunit, N-terminal domain"/>
    <property type="match status" value="1"/>
</dbReference>
<dbReference type="STRING" id="550447.SAMN05428946_0959"/>
<dbReference type="GO" id="GO:0051536">
    <property type="term" value="F:iron-sulfur cluster binding"/>
    <property type="evidence" value="ECO:0007669"/>
    <property type="project" value="InterPro"/>
</dbReference>
<evidence type="ECO:0000313" key="2">
    <source>
        <dbReference type="EMBL" id="SIT73268.1"/>
    </source>
</evidence>
<dbReference type="InterPro" id="IPR042204">
    <property type="entry name" value="2Fe-2S-bd_N"/>
</dbReference>
<reference evidence="3" key="1">
    <citation type="submission" date="2017-01" db="EMBL/GenBank/DDBJ databases">
        <authorList>
            <person name="Varghese N."/>
            <person name="Submissions S."/>
        </authorList>
    </citation>
    <scope>NUCLEOTIDE SEQUENCE [LARGE SCALE GENOMIC DNA]</scope>
    <source>
        <strain evidence="3">MNA4</strain>
    </source>
</reference>
<keyword evidence="3" id="KW-1185">Reference proteome</keyword>
<dbReference type="Proteomes" id="UP000187550">
    <property type="component" value="Unassembled WGS sequence"/>
</dbReference>
<proteinExistence type="predicted"/>